<keyword evidence="4" id="KW-1185">Reference proteome</keyword>
<reference evidence="3 4" key="1">
    <citation type="journal article" date="2015" name="Antonie Van Leeuwenhoek">
        <title>Streptomyces klenkii sp. nov., isolated from deep marine sediment.</title>
        <authorList>
            <person name="Veyisoglu A."/>
            <person name="Sahin N."/>
        </authorList>
    </citation>
    <scope>NUCLEOTIDE SEQUENCE [LARGE SCALE GENOMIC DNA]</scope>
    <source>
        <strain evidence="3 4">KCTC 29202</strain>
    </source>
</reference>
<dbReference type="RefSeq" id="WP_120755461.1">
    <property type="nucleotide sequence ID" value="NZ_JBFADQ010000031.1"/>
</dbReference>
<dbReference type="Pfam" id="PF00652">
    <property type="entry name" value="Ricin_B_lectin"/>
    <property type="match status" value="1"/>
</dbReference>
<sequence length="176" mass="18839">MGTGTIHRALRPLSALVLVTGAFFATSSAAADNAREAQPRARPAAAAAGFEIMSNLNNRCLNVAHFNTGNGASVQTYDCNGNPSERWTENGSEIRSDLSSKCLDLAIGNGDNGATVQMYDCVGLKQQGWHWSGNEIHTDLNHRCLTITDANWWQGASVTVRDCVAGGAAHQQWHKA</sequence>
<evidence type="ECO:0000313" key="3">
    <source>
        <dbReference type="EMBL" id="RKN74689.1"/>
    </source>
</evidence>
<dbReference type="OrthoDB" id="4273937at2"/>
<accession>A0A3B0BR38</accession>
<dbReference type="InterPro" id="IPR000772">
    <property type="entry name" value="Ricin_B_lectin"/>
</dbReference>
<gene>
    <name evidence="3" type="ORF">D7231_12765</name>
</gene>
<protein>
    <recommendedName>
        <fullName evidence="2">Ricin B lectin domain-containing protein</fullName>
    </recommendedName>
</protein>
<evidence type="ECO:0000259" key="2">
    <source>
        <dbReference type="SMART" id="SM00458"/>
    </source>
</evidence>
<keyword evidence="1" id="KW-0732">Signal</keyword>
<dbReference type="EMBL" id="RBAM01000004">
    <property type="protein sequence ID" value="RKN74689.1"/>
    <property type="molecule type" value="Genomic_DNA"/>
</dbReference>
<name>A0A3B0BR38_9ACTN</name>
<dbReference type="AlphaFoldDB" id="A0A3B0BR38"/>
<dbReference type="PROSITE" id="PS50231">
    <property type="entry name" value="RICIN_B_LECTIN"/>
    <property type="match status" value="1"/>
</dbReference>
<evidence type="ECO:0000256" key="1">
    <source>
        <dbReference type="SAM" id="SignalP"/>
    </source>
</evidence>
<feature type="chain" id="PRO_5017203803" description="Ricin B lectin domain-containing protein" evidence="1">
    <location>
        <begin position="31"/>
        <end position="176"/>
    </location>
</feature>
<dbReference type="SMART" id="SM00458">
    <property type="entry name" value="RICIN"/>
    <property type="match status" value="1"/>
</dbReference>
<feature type="signal peptide" evidence="1">
    <location>
        <begin position="1"/>
        <end position="30"/>
    </location>
</feature>
<dbReference type="SUPFAM" id="SSF50370">
    <property type="entry name" value="Ricin B-like lectins"/>
    <property type="match status" value="1"/>
</dbReference>
<evidence type="ECO:0000313" key="4">
    <source>
        <dbReference type="Proteomes" id="UP000270343"/>
    </source>
</evidence>
<dbReference type="Gene3D" id="2.80.10.50">
    <property type="match status" value="2"/>
</dbReference>
<dbReference type="Proteomes" id="UP000270343">
    <property type="component" value="Unassembled WGS sequence"/>
</dbReference>
<dbReference type="CDD" id="cd00161">
    <property type="entry name" value="beta-trefoil_Ricin-like"/>
    <property type="match status" value="1"/>
</dbReference>
<organism evidence="3 4">
    <name type="scientific">Streptomyces klenkii</name>
    <dbReference type="NCBI Taxonomy" id="1420899"/>
    <lineage>
        <taxon>Bacteria</taxon>
        <taxon>Bacillati</taxon>
        <taxon>Actinomycetota</taxon>
        <taxon>Actinomycetes</taxon>
        <taxon>Kitasatosporales</taxon>
        <taxon>Streptomycetaceae</taxon>
        <taxon>Streptomyces</taxon>
    </lineage>
</organism>
<dbReference type="InterPro" id="IPR035992">
    <property type="entry name" value="Ricin_B-like_lectins"/>
</dbReference>
<comment type="caution">
    <text evidence="3">The sequence shown here is derived from an EMBL/GenBank/DDBJ whole genome shotgun (WGS) entry which is preliminary data.</text>
</comment>
<proteinExistence type="predicted"/>
<feature type="domain" description="Ricin B lectin" evidence="2">
    <location>
        <begin position="47"/>
        <end position="176"/>
    </location>
</feature>